<name>A0ABW5SA10_9FLAO</name>
<comment type="catalytic activity">
    <reaction evidence="3 4">
        <text>[thioredoxin]-disulfide + L-methionine + H2O = L-methionine (S)-S-oxide + [thioredoxin]-dithiol</text>
        <dbReference type="Rhea" id="RHEA:19993"/>
        <dbReference type="Rhea" id="RHEA-COMP:10698"/>
        <dbReference type="Rhea" id="RHEA-COMP:10700"/>
        <dbReference type="ChEBI" id="CHEBI:15377"/>
        <dbReference type="ChEBI" id="CHEBI:29950"/>
        <dbReference type="ChEBI" id="CHEBI:50058"/>
        <dbReference type="ChEBI" id="CHEBI:57844"/>
        <dbReference type="ChEBI" id="CHEBI:58772"/>
        <dbReference type="EC" id="1.8.4.11"/>
    </reaction>
</comment>
<dbReference type="HAMAP" id="MF_01401">
    <property type="entry name" value="MsrA"/>
    <property type="match status" value="1"/>
</dbReference>
<organism evidence="6 7">
    <name type="scientific">Mesonia sediminis</name>
    <dbReference type="NCBI Taxonomy" id="1703946"/>
    <lineage>
        <taxon>Bacteria</taxon>
        <taxon>Pseudomonadati</taxon>
        <taxon>Bacteroidota</taxon>
        <taxon>Flavobacteriia</taxon>
        <taxon>Flavobacteriales</taxon>
        <taxon>Flavobacteriaceae</taxon>
        <taxon>Mesonia</taxon>
    </lineage>
</organism>
<dbReference type="PANTHER" id="PTHR43774">
    <property type="entry name" value="PEPTIDE METHIONINE SULFOXIDE REDUCTASE"/>
    <property type="match status" value="1"/>
</dbReference>
<feature type="active site" evidence="4">
    <location>
        <position position="60"/>
    </location>
</feature>
<dbReference type="RefSeq" id="WP_379042378.1">
    <property type="nucleotide sequence ID" value="NZ_JBHULZ010000002.1"/>
</dbReference>
<keyword evidence="7" id="KW-1185">Reference proteome</keyword>
<sequence>MKNWGFLLGLIFFCYSCENKAQEKSNQLPKANKANNQKVNTFSLNEAQDRYATAYFAGGCFWCVEAIYEDVIGVEAAISGYAGGHTANPTYQQTNTGATGHAEAVKIIYDPNFIDFSTLLDIYFKTLNWSQENGQGPDFGSQYRSIAFYNNPQEKKLIENYIKRLEQTTNQPVAVEVEEFDKFWVAEDYHQDYEANNPNNPYIQNVSKKRYEMFKRQFPDLVKPTNE</sequence>
<comment type="function">
    <text evidence="4">Has an important function as a repair enzyme for proteins that have been inactivated by oxidation. Catalyzes the reversible oxidation-reduction of methionine sulfoxide in proteins to methionine.</text>
</comment>
<evidence type="ECO:0000256" key="2">
    <source>
        <dbReference type="ARBA" id="ARBA00047806"/>
    </source>
</evidence>
<comment type="similarity">
    <text evidence="4">Belongs to the MsrA Met sulfoxide reductase family.</text>
</comment>
<dbReference type="GO" id="GO:0008113">
    <property type="term" value="F:peptide-methionine (S)-S-oxide reductase activity"/>
    <property type="evidence" value="ECO:0007669"/>
    <property type="project" value="UniProtKB-EC"/>
</dbReference>
<evidence type="ECO:0000256" key="3">
    <source>
        <dbReference type="ARBA" id="ARBA00048782"/>
    </source>
</evidence>
<evidence type="ECO:0000313" key="7">
    <source>
        <dbReference type="Proteomes" id="UP001597357"/>
    </source>
</evidence>
<evidence type="ECO:0000259" key="5">
    <source>
        <dbReference type="Pfam" id="PF01625"/>
    </source>
</evidence>
<comment type="catalytic activity">
    <reaction evidence="2 4">
        <text>L-methionyl-[protein] + [thioredoxin]-disulfide + H2O = L-methionyl-(S)-S-oxide-[protein] + [thioredoxin]-dithiol</text>
        <dbReference type="Rhea" id="RHEA:14217"/>
        <dbReference type="Rhea" id="RHEA-COMP:10698"/>
        <dbReference type="Rhea" id="RHEA-COMP:10700"/>
        <dbReference type="Rhea" id="RHEA-COMP:12313"/>
        <dbReference type="Rhea" id="RHEA-COMP:12315"/>
        <dbReference type="ChEBI" id="CHEBI:15377"/>
        <dbReference type="ChEBI" id="CHEBI:16044"/>
        <dbReference type="ChEBI" id="CHEBI:29950"/>
        <dbReference type="ChEBI" id="CHEBI:44120"/>
        <dbReference type="ChEBI" id="CHEBI:50058"/>
        <dbReference type="EC" id="1.8.4.11"/>
    </reaction>
</comment>
<evidence type="ECO:0000256" key="1">
    <source>
        <dbReference type="ARBA" id="ARBA00023002"/>
    </source>
</evidence>
<feature type="domain" description="Peptide methionine sulphoxide reductase MsrA" evidence="5">
    <location>
        <begin position="53"/>
        <end position="203"/>
    </location>
</feature>
<dbReference type="InterPro" id="IPR036509">
    <property type="entry name" value="Met_Sox_Rdtase_MsrA_sf"/>
</dbReference>
<dbReference type="EC" id="1.8.4.11" evidence="4"/>
<evidence type="ECO:0000313" key="6">
    <source>
        <dbReference type="EMBL" id="MFD2696384.1"/>
    </source>
</evidence>
<dbReference type="Pfam" id="PF01625">
    <property type="entry name" value="PMSR"/>
    <property type="match status" value="1"/>
</dbReference>
<accession>A0ABW5SA10</accession>
<keyword evidence="1 4" id="KW-0560">Oxidoreductase</keyword>
<dbReference type="PANTHER" id="PTHR43774:SF1">
    <property type="entry name" value="PEPTIDE METHIONINE SULFOXIDE REDUCTASE MSRA 2"/>
    <property type="match status" value="1"/>
</dbReference>
<dbReference type="NCBIfam" id="TIGR00401">
    <property type="entry name" value="msrA"/>
    <property type="match status" value="1"/>
</dbReference>
<dbReference type="InterPro" id="IPR002569">
    <property type="entry name" value="Met_Sox_Rdtase_MsrA_dom"/>
</dbReference>
<protein>
    <recommendedName>
        <fullName evidence="4">Peptide methionine sulfoxide reductase MsrA</fullName>
        <shortName evidence="4">Protein-methionine-S-oxide reductase</shortName>
        <ecNumber evidence="4">1.8.4.11</ecNumber>
    </recommendedName>
    <alternativeName>
        <fullName evidence="4">Peptide-methionine (S)-S-oxide reductase</fullName>
        <shortName evidence="4">Peptide Met(O) reductase</shortName>
    </alternativeName>
</protein>
<reference evidence="7" key="1">
    <citation type="journal article" date="2019" name="Int. J. Syst. Evol. Microbiol.">
        <title>The Global Catalogue of Microorganisms (GCM) 10K type strain sequencing project: providing services to taxonomists for standard genome sequencing and annotation.</title>
        <authorList>
            <consortium name="The Broad Institute Genomics Platform"/>
            <consortium name="The Broad Institute Genome Sequencing Center for Infectious Disease"/>
            <person name="Wu L."/>
            <person name="Ma J."/>
        </authorList>
    </citation>
    <scope>NUCLEOTIDE SEQUENCE [LARGE SCALE GENOMIC DNA]</scope>
    <source>
        <strain evidence="7">KCTC 42255</strain>
    </source>
</reference>
<dbReference type="EMBL" id="JBHULZ010000002">
    <property type="protein sequence ID" value="MFD2696384.1"/>
    <property type="molecule type" value="Genomic_DNA"/>
</dbReference>
<proteinExistence type="inferred from homology"/>
<evidence type="ECO:0000256" key="4">
    <source>
        <dbReference type="HAMAP-Rule" id="MF_01401"/>
    </source>
</evidence>
<dbReference type="Gene3D" id="3.30.1060.10">
    <property type="entry name" value="Peptide methionine sulphoxide reductase MsrA"/>
    <property type="match status" value="1"/>
</dbReference>
<dbReference type="SUPFAM" id="SSF55068">
    <property type="entry name" value="Peptide methionine sulfoxide reductase"/>
    <property type="match status" value="1"/>
</dbReference>
<comment type="caution">
    <text evidence="6">The sequence shown here is derived from an EMBL/GenBank/DDBJ whole genome shotgun (WGS) entry which is preliminary data.</text>
</comment>
<gene>
    <name evidence="4 6" type="primary">msrA</name>
    <name evidence="6" type="ORF">ACFSQ0_00090</name>
</gene>
<dbReference type="Proteomes" id="UP001597357">
    <property type="component" value="Unassembled WGS sequence"/>
</dbReference>